<evidence type="ECO:0000256" key="1">
    <source>
        <dbReference type="SAM" id="Coils"/>
    </source>
</evidence>
<dbReference type="Ensembl" id="ENSSGRT00000006024.1">
    <property type="protein sequence ID" value="ENSSGRP00000005560.1"/>
    <property type="gene ID" value="ENSSGRG00000003633.1"/>
</dbReference>
<keyword evidence="3" id="KW-1185">Reference proteome</keyword>
<accession>A0A672K4Z4</accession>
<name>A0A672K4Z4_SINGR</name>
<dbReference type="InParanoid" id="A0A672K4Z4"/>
<organism evidence="2 3">
    <name type="scientific">Sinocyclocheilus grahami</name>
    <name type="common">Dianchi golden-line fish</name>
    <name type="synonym">Barbus grahami</name>
    <dbReference type="NCBI Taxonomy" id="75366"/>
    <lineage>
        <taxon>Eukaryota</taxon>
        <taxon>Metazoa</taxon>
        <taxon>Chordata</taxon>
        <taxon>Craniata</taxon>
        <taxon>Vertebrata</taxon>
        <taxon>Euteleostomi</taxon>
        <taxon>Actinopterygii</taxon>
        <taxon>Neopterygii</taxon>
        <taxon>Teleostei</taxon>
        <taxon>Ostariophysi</taxon>
        <taxon>Cypriniformes</taxon>
        <taxon>Cyprinidae</taxon>
        <taxon>Cyprininae</taxon>
        <taxon>Sinocyclocheilus</taxon>
    </lineage>
</organism>
<keyword evidence="1" id="KW-0175">Coiled coil</keyword>
<evidence type="ECO:0000313" key="2">
    <source>
        <dbReference type="Ensembl" id="ENSSGRP00000005560.1"/>
    </source>
</evidence>
<feature type="coiled-coil region" evidence="1">
    <location>
        <begin position="7"/>
        <end position="48"/>
    </location>
</feature>
<dbReference type="SUPFAM" id="SSF57997">
    <property type="entry name" value="Tropomyosin"/>
    <property type="match status" value="1"/>
</dbReference>
<protein>
    <submittedName>
        <fullName evidence="2">Uncharacterized protein</fullName>
    </submittedName>
</protein>
<dbReference type="AlphaFoldDB" id="A0A672K4Z4"/>
<reference evidence="2" key="2">
    <citation type="submission" date="2025-09" db="UniProtKB">
        <authorList>
            <consortium name="Ensembl"/>
        </authorList>
    </citation>
    <scope>IDENTIFICATION</scope>
</reference>
<reference evidence="2" key="1">
    <citation type="submission" date="2025-08" db="UniProtKB">
        <authorList>
            <consortium name="Ensembl"/>
        </authorList>
    </citation>
    <scope>IDENTIFICATION</scope>
</reference>
<sequence length="83" mass="9704">MAGSNSIDAVKRKIKVLQQQADEAEERAEILQRQVEEEKRAREQVSVSMHPQRHLYSRKTVSFLDTIAMLYHMRFSAEMGRLD</sequence>
<evidence type="ECO:0000313" key="3">
    <source>
        <dbReference type="Proteomes" id="UP000472262"/>
    </source>
</evidence>
<dbReference type="Proteomes" id="UP000472262">
    <property type="component" value="Unassembled WGS sequence"/>
</dbReference>
<proteinExistence type="predicted"/>